<feature type="transmembrane region" description="Helical" evidence="2">
    <location>
        <begin position="1318"/>
        <end position="1338"/>
    </location>
</feature>
<keyword evidence="2" id="KW-0812">Transmembrane</keyword>
<name>A0A9W6ZE57_9STRA</name>
<accession>A0A9W6ZE57</accession>
<feature type="compositionally biased region" description="Polar residues" evidence="1">
    <location>
        <begin position="969"/>
        <end position="984"/>
    </location>
</feature>
<gene>
    <name evidence="3" type="ORF">TL16_g00366</name>
</gene>
<feature type="region of interest" description="Disordered" evidence="1">
    <location>
        <begin position="945"/>
        <end position="987"/>
    </location>
</feature>
<reference evidence="4" key="1">
    <citation type="journal article" date="2023" name="Commun. Biol.">
        <title>Genome analysis of Parmales, the sister group of diatoms, reveals the evolutionary specialization of diatoms from phago-mixotrophs to photoautotrophs.</title>
        <authorList>
            <person name="Ban H."/>
            <person name="Sato S."/>
            <person name="Yoshikawa S."/>
            <person name="Yamada K."/>
            <person name="Nakamura Y."/>
            <person name="Ichinomiya M."/>
            <person name="Sato N."/>
            <person name="Blanc-Mathieu R."/>
            <person name="Endo H."/>
            <person name="Kuwata A."/>
            <person name="Ogata H."/>
        </authorList>
    </citation>
    <scope>NUCLEOTIDE SEQUENCE [LARGE SCALE GENOMIC DNA]</scope>
</reference>
<organism evidence="3 4">
    <name type="scientific">Triparma laevis f. inornata</name>
    <dbReference type="NCBI Taxonomy" id="1714386"/>
    <lineage>
        <taxon>Eukaryota</taxon>
        <taxon>Sar</taxon>
        <taxon>Stramenopiles</taxon>
        <taxon>Ochrophyta</taxon>
        <taxon>Bolidophyceae</taxon>
        <taxon>Parmales</taxon>
        <taxon>Triparmaceae</taxon>
        <taxon>Triparma</taxon>
    </lineage>
</organism>
<keyword evidence="2" id="KW-1133">Transmembrane helix</keyword>
<protein>
    <submittedName>
        <fullName evidence="3">Uncharacterized protein</fullName>
    </submittedName>
</protein>
<feature type="compositionally biased region" description="Polar residues" evidence="1">
    <location>
        <begin position="945"/>
        <end position="957"/>
    </location>
</feature>
<dbReference type="EMBL" id="BLQM01000006">
    <property type="protein sequence ID" value="GMH48765.1"/>
    <property type="molecule type" value="Genomic_DNA"/>
</dbReference>
<evidence type="ECO:0000313" key="3">
    <source>
        <dbReference type="EMBL" id="GMH48765.1"/>
    </source>
</evidence>
<dbReference type="Proteomes" id="UP001162640">
    <property type="component" value="Unassembled WGS sequence"/>
</dbReference>
<evidence type="ECO:0000313" key="4">
    <source>
        <dbReference type="Proteomes" id="UP001162640"/>
    </source>
</evidence>
<evidence type="ECO:0000256" key="2">
    <source>
        <dbReference type="SAM" id="Phobius"/>
    </source>
</evidence>
<sequence length="1351" mass="137473">MTPNGVTRQTPIANFNQGYLNVLGSAGQEYALFLTGAGCTVAQIENIADPSMNPCTNAELAAGADTCSCCTLPDQVNLQDYTGLLMEYSICNSLATELDSFTQTTAKDGMKLSFAASGVPSLMDAATYNALPAGPDADPSVTTQDSVATASLIALTGQAEPTTAQLNAAAVVLILDGAGYQGMWDSFKAAGVPSLMDATTFNDLDTATQAATVDSVIATGIKANIAASFGVAGVPNADGSALTYTADEFNAMDGATQSAVVDGTYDALAAADPRTTMDSYEHAVKRGAVATGLNMDSPTGMGLTTAGVPLDTATASDDDVFYWVLLSKGAQYCACKSGDPIDSGGCCLEKGMIPETADSTSATYLTYDGGTNLADFFCDNTLSTADDGTVANTAVSADDMAFPFTNGYYYASVAGKAAGLMPAVVPPNRNCVNMINENSGIMSLVNFLSGIDGGADITAAKNRDGTTFAGDKFGNPKTWTPLIQTHSANDHLYGYPSALLGAMVPMLVLNLPGQAIDAKKAQLAGIGAYTAGFQAVCEAGCTDPTGTAAAAAPGGWTCAGNAADRETLADTGAHDALMFADNDCKPLSWTYSTKMFCGAIEAGVADTVYGMCKDGFASSFAASGVPSVMDASSYNALPAGPDADLSVITQDSVIESSILALAGSADAKTSYCTTTVLAGAGYQGMIDTFAALGICTDYADSSTCSVDAATFTGMDAATQAATVDSVIATGIKANIAASFGVAGVPNADGSALTYTADEFNAMDGATQSAVVDGTYDALAAADPRTILTGYENEAKLGAAATGLSVSAKAADTTLWAEPANLAALVEAYAISVGTEYCTCYDGAHGFANMPATGCCLANGNTGSQDLTGFGCLYAHPGHYVSRLAGEGTSSLNLEESMTRAKATAGADQVASDGAVTSAVKSKKDMCPADGGLLANMVEYEDKTSYPASRSGATQPVQGGNGMFFEPQDKTSYPASRSGATQSVQGGNGRFFKPQGLTGSAGDTHISTLGTNIGDTASLYVSQVVREITLEYVGDEEFFGTNTAKYTPNAKMLWSTTDGGIETDSNSVDVGAMAAGTCGKADSSAPCEGYNGAQHAGVASGTGLPVYLNQPMFLNADAALLDSAVNNVEIYHCFDYVGAATYEGFADLPSKHTDNVWSLDDCDLVNAAFLTSHKDDLDVYILVEPATGMAISGHKRLSLSMSPVTDCDITNDATCALGITATGVLGSCHSAVAGAFWSSITLPTTLTAAQTFAMMYGAESSADYAPGSPCSQANVLTPAFKGGNLMPLWWVDQAADATEDGMDASFNLLNKFLELCGTIQMAAIAAGAVLALIGGACIAMGGGGGNKVTAAA</sequence>
<proteinExistence type="predicted"/>
<keyword evidence="2" id="KW-0472">Membrane</keyword>
<comment type="caution">
    <text evidence="3">The sequence shown here is derived from an EMBL/GenBank/DDBJ whole genome shotgun (WGS) entry which is preliminary data.</text>
</comment>
<evidence type="ECO:0000256" key="1">
    <source>
        <dbReference type="SAM" id="MobiDB-lite"/>
    </source>
</evidence>